<dbReference type="KEGG" id="mflg:ABS361_07460"/>
<sequence>MISTQSRSGLTVGLRRIHAILPLLLIAWLAQFIAPVGANTAAVAALDPLAGAVICTHVAATPNDAGPAHPASGDDCCAFCTAAAPVGTPPVPLAAPVPPATLILDPHGWRTTNVTRLNLALEQRFRARAPPSFS</sequence>
<accession>A0AAU7XE73</accession>
<proteinExistence type="predicted"/>
<dbReference type="RefSeq" id="WP_407051158.1">
    <property type="nucleotide sequence ID" value="NZ_CP158568.1"/>
</dbReference>
<evidence type="ECO:0000313" key="1">
    <source>
        <dbReference type="EMBL" id="XBY46061.1"/>
    </source>
</evidence>
<dbReference type="Pfam" id="PF11162">
    <property type="entry name" value="DUF2946"/>
    <property type="match status" value="1"/>
</dbReference>
<name>A0AAU7XE73_9HYPH</name>
<dbReference type="InterPro" id="IPR021333">
    <property type="entry name" value="DUF2946"/>
</dbReference>
<gene>
    <name evidence="1" type="ORF">ABS361_07460</name>
</gene>
<dbReference type="AlphaFoldDB" id="A0AAU7XE73"/>
<protein>
    <submittedName>
        <fullName evidence="1">DUF2946 family protein</fullName>
    </submittedName>
</protein>
<dbReference type="EMBL" id="CP158568">
    <property type="protein sequence ID" value="XBY46061.1"/>
    <property type="molecule type" value="Genomic_DNA"/>
</dbReference>
<organism evidence="1">
    <name type="scientific">Methyloraptor flagellatus</name>
    <dbReference type="NCBI Taxonomy" id="3162530"/>
    <lineage>
        <taxon>Bacteria</taxon>
        <taxon>Pseudomonadati</taxon>
        <taxon>Pseudomonadota</taxon>
        <taxon>Alphaproteobacteria</taxon>
        <taxon>Hyphomicrobiales</taxon>
        <taxon>Ancalomicrobiaceae</taxon>
        <taxon>Methyloraptor</taxon>
    </lineage>
</organism>
<reference evidence="1" key="1">
    <citation type="submission" date="2024-06" db="EMBL/GenBank/DDBJ databases">
        <title>Methylostella associata gen. nov., sp. nov., a novel Ancalomicrobiaceae-affiliated facultatively methylotrophic bacteria that feed on methanotrophs of the genus Methylococcus.</title>
        <authorList>
            <person name="Saltykova V."/>
            <person name="Danilova O.V."/>
            <person name="Oshkin I.Y."/>
            <person name="Belova S.E."/>
            <person name="Pimenov N.V."/>
            <person name="Dedysh S.N."/>
        </authorList>
    </citation>
    <scope>NUCLEOTIDE SEQUENCE</scope>
    <source>
        <strain evidence="1">S20</strain>
    </source>
</reference>